<comment type="cofactor">
    <cofactor evidence="1 6">
        <name>FAD</name>
        <dbReference type="ChEBI" id="CHEBI:57692"/>
    </cofactor>
</comment>
<evidence type="ECO:0000313" key="9">
    <source>
        <dbReference type="Proteomes" id="UP000777438"/>
    </source>
</evidence>
<dbReference type="PROSITE" id="PS00624">
    <property type="entry name" value="GMC_OXRED_2"/>
    <property type="match status" value="1"/>
</dbReference>
<dbReference type="InterPro" id="IPR012132">
    <property type="entry name" value="GMC_OxRdtase"/>
</dbReference>
<gene>
    <name evidence="8" type="ORF">B0T10DRAFT_490733</name>
</gene>
<dbReference type="PANTHER" id="PTHR11552">
    <property type="entry name" value="GLUCOSE-METHANOL-CHOLINE GMC OXIDOREDUCTASE"/>
    <property type="match status" value="1"/>
</dbReference>
<dbReference type="Gene3D" id="3.30.560.10">
    <property type="entry name" value="Glucose Oxidase, domain 3"/>
    <property type="match status" value="1"/>
</dbReference>
<dbReference type="GO" id="GO:0050660">
    <property type="term" value="F:flavin adenine dinucleotide binding"/>
    <property type="evidence" value="ECO:0007669"/>
    <property type="project" value="InterPro"/>
</dbReference>
<dbReference type="GO" id="GO:0016614">
    <property type="term" value="F:oxidoreductase activity, acting on CH-OH group of donors"/>
    <property type="evidence" value="ECO:0007669"/>
    <property type="project" value="InterPro"/>
</dbReference>
<keyword evidence="9" id="KW-1185">Reference proteome</keyword>
<evidence type="ECO:0000256" key="1">
    <source>
        <dbReference type="ARBA" id="ARBA00001974"/>
    </source>
</evidence>
<sequence>MDGASGDWDFIVCGGGTSGCVVAGRLAEDPNTSILVIEAGPPSENMETVSMVGGLSQNLDTHTDWNIVAEPGAGINNRQVKLSRGKFLGGCSGCNATLCIRGSRQDYDDWGMPGWTGEEFFAYMSKAEAFKGKPWFQASKESHGCNGHLGTEPHDLAPISHLILKSMQSKGLSLDHDMFSHGRNPHGCGHVPRTVSNGIRTTAADFISKGNKRDNVAILTDAHVDKVVIEKDFNGDLKAVGVRAILADGSTFEVKANKEVIISSGAYCSPTLLNRSGIGAKAELEQHGINCLVDLGGVGKNLIDHLVVFIFYETEKPGLTNDHLVYHGDAFRKSHRQWKDTKTGFLSTSPFGAFAFARLDSRLADSPLWNSAARRHGRDPMGLTPSQPNVELFATECYGGPKHYKKFPRDGKHAFAIVAELFAPRSRGMVALRSTDAKATPVVDCGYLTDPLDVEVLAEACRFANEIVMGGDGTKDIVKGSWPPEASHHQLATREDWIPFVKEHATTCYHAAGTCRMGKASDARAVVDEKLCVRGVGNLRVVDCSIMPTLHGGHTQMPAYGIAEKAADMIKEKWGMCEREMGRGVKQGYVPAKL</sequence>
<feature type="active site" description="Proton acceptor" evidence="5">
    <location>
        <position position="554"/>
    </location>
</feature>
<dbReference type="EMBL" id="JAGPYM010000015">
    <property type="protein sequence ID" value="KAH6887129.1"/>
    <property type="molecule type" value="Genomic_DNA"/>
</dbReference>
<evidence type="ECO:0000256" key="5">
    <source>
        <dbReference type="PIRSR" id="PIRSR000137-1"/>
    </source>
</evidence>
<dbReference type="PANTHER" id="PTHR11552:SF147">
    <property type="entry name" value="CHOLINE DEHYDROGENASE, MITOCHONDRIAL"/>
    <property type="match status" value="1"/>
</dbReference>
<feature type="active site" description="Proton donor" evidence="5">
    <location>
        <position position="510"/>
    </location>
</feature>
<evidence type="ECO:0000256" key="4">
    <source>
        <dbReference type="ARBA" id="ARBA00022827"/>
    </source>
</evidence>
<evidence type="ECO:0000256" key="2">
    <source>
        <dbReference type="ARBA" id="ARBA00010790"/>
    </source>
</evidence>
<dbReference type="InterPro" id="IPR036188">
    <property type="entry name" value="FAD/NAD-bd_sf"/>
</dbReference>
<dbReference type="AlphaFoldDB" id="A0A9P9AR57"/>
<dbReference type="Pfam" id="PF00732">
    <property type="entry name" value="GMC_oxred_N"/>
    <property type="match status" value="1"/>
</dbReference>
<dbReference type="OrthoDB" id="269227at2759"/>
<dbReference type="InterPro" id="IPR007867">
    <property type="entry name" value="GMC_OxRtase_C"/>
</dbReference>
<dbReference type="SUPFAM" id="SSF54373">
    <property type="entry name" value="FAD-linked reductases, C-terminal domain"/>
    <property type="match status" value="1"/>
</dbReference>
<comment type="caution">
    <text evidence="8">The sequence shown here is derived from an EMBL/GenBank/DDBJ whole genome shotgun (WGS) entry which is preliminary data.</text>
</comment>
<dbReference type="SUPFAM" id="SSF51905">
    <property type="entry name" value="FAD/NAD(P)-binding domain"/>
    <property type="match status" value="1"/>
</dbReference>
<reference evidence="8 9" key="1">
    <citation type="journal article" date="2021" name="Nat. Commun.">
        <title>Genetic determinants of endophytism in the Arabidopsis root mycobiome.</title>
        <authorList>
            <person name="Mesny F."/>
            <person name="Miyauchi S."/>
            <person name="Thiergart T."/>
            <person name="Pickel B."/>
            <person name="Atanasova L."/>
            <person name="Karlsson M."/>
            <person name="Huettel B."/>
            <person name="Barry K.W."/>
            <person name="Haridas S."/>
            <person name="Chen C."/>
            <person name="Bauer D."/>
            <person name="Andreopoulos W."/>
            <person name="Pangilinan J."/>
            <person name="LaButti K."/>
            <person name="Riley R."/>
            <person name="Lipzen A."/>
            <person name="Clum A."/>
            <person name="Drula E."/>
            <person name="Henrissat B."/>
            <person name="Kohler A."/>
            <person name="Grigoriev I.V."/>
            <person name="Martin F.M."/>
            <person name="Hacquard S."/>
        </authorList>
    </citation>
    <scope>NUCLEOTIDE SEQUENCE [LARGE SCALE GENOMIC DNA]</scope>
    <source>
        <strain evidence="8 9">MPI-CAGE-CH-0241</strain>
    </source>
</reference>
<dbReference type="Proteomes" id="UP000777438">
    <property type="component" value="Unassembled WGS sequence"/>
</dbReference>
<feature type="binding site" evidence="6">
    <location>
        <begin position="17"/>
        <end position="18"/>
    </location>
    <ligand>
        <name>FAD</name>
        <dbReference type="ChEBI" id="CHEBI:57692"/>
    </ligand>
</feature>
<evidence type="ECO:0000256" key="3">
    <source>
        <dbReference type="ARBA" id="ARBA00022630"/>
    </source>
</evidence>
<dbReference type="PIRSF" id="PIRSF000137">
    <property type="entry name" value="Alcohol_oxidase"/>
    <property type="match status" value="1"/>
</dbReference>
<dbReference type="InterPro" id="IPR000172">
    <property type="entry name" value="GMC_OxRdtase_N"/>
</dbReference>
<dbReference type="Pfam" id="PF05199">
    <property type="entry name" value="GMC_oxred_C"/>
    <property type="match status" value="1"/>
</dbReference>
<keyword evidence="3" id="KW-0285">Flavoprotein</keyword>
<dbReference type="Gene3D" id="3.50.50.60">
    <property type="entry name" value="FAD/NAD(P)-binding domain"/>
    <property type="match status" value="1"/>
</dbReference>
<comment type="similarity">
    <text evidence="2">Belongs to the GMC oxidoreductase family.</text>
</comment>
<accession>A0A9P9AR57</accession>
<name>A0A9P9AR57_9HYPO</name>
<keyword evidence="4 6" id="KW-0274">FAD</keyword>
<organism evidence="8 9">
    <name type="scientific">Thelonectria olida</name>
    <dbReference type="NCBI Taxonomy" id="1576542"/>
    <lineage>
        <taxon>Eukaryota</taxon>
        <taxon>Fungi</taxon>
        <taxon>Dikarya</taxon>
        <taxon>Ascomycota</taxon>
        <taxon>Pezizomycotina</taxon>
        <taxon>Sordariomycetes</taxon>
        <taxon>Hypocreomycetidae</taxon>
        <taxon>Hypocreales</taxon>
        <taxon>Nectriaceae</taxon>
        <taxon>Thelonectria</taxon>
    </lineage>
</organism>
<evidence type="ECO:0000259" key="7">
    <source>
        <dbReference type="PROSITE" id="PS00624"/>
    </source>
</evidence>
<protein>
    <recommendedName>
        <fullName evidence="7">Glucose-methanol-choline oxidoreductase N-terminal domain-containing protein</fullName>
    </recommendedName>
</protein>
<proteinExistence type="inferred from homology"/>
<feature type="domain" description="Glucose-methanol-choline oxidoreductase N-terminal" evidence="7">
    <location>
        <begin position="265"/>
        <end position="279"/>
    </location>
</feature>
<evidence type="ECO:0000256" key="6">
    <source>
        <dbReference type="PIRSR" id="PIRSR000137-2"/>
    </source>
</evidence>
<evidence type="ECO:0000313" key="8">
    <source>
        <dbReference type="EMBL" id="KAH6887129.1"/>
    </source>
</evidence>
<feature type="binding site" evidence="6">
    <location>
        <position position="224"/>
    </location>
    <ligand>
        <name>FAD</name>
        <dbReference type="ChEBI" id="CHEBI:57692"/>
    </ligand>
</feature>